<feature type="region of interest" description="Disordered" evidence="1">
    <location>
        <begin position="273"/>
        <end position="319"/>
    </location>
</feature>
<proteinExistence type="predicted"/>
<dbReference type="Proteomes" id="UP000095751">
    <property type="component" value="Unassembled WGS sequence"/>
</dbReference>
<dbReference type="EMBL" id="KV784418">
    <property type="protein sequence ID" value="OEU06261.1"/>
    <property type="molecule type" value="Genomic_DNA"/>
</dbReference>
<dbReference type="InParanoid" id="A0A1E7EK09"/>
<reference evidence="2 3" key="1">
    <citation type="submission" date="2016-09" db="EMBL/GenBank/DDBJ databases">
        <title>Extensive genetic diversity and differential bi-allelic expression allows diatom success in the polar Southern Ocean.</title>
        <authorList>
            <consortium name="DOE Joint Genome Institute"/>
            <person name="Mock T."/>
            <person name="Otillar R.P."/>
            <person name="Strauss J."/>
            <person name="Dupont C."/>
            <person name="Frickenhaus S."/>
            <person name="Maumus F."/>
            <person name="Mcmullan M."/>
            <person name="Sanges R."/>
            <person name="Schmutz J."/>
            <person name="Toseland A."/>
            <person name="Valas R."/>
            <person name="Veluchamy A."/>
            <person name="Ward B.J."/>
            <person name="Allen A."/>
            <person name="Barry K."/>
            <person name="Falciatore A."/>
            <person name="Ferrante M."/>
            <person name="Fortunato A.E."/>
            <person name="Gloeckner G."/>
            <person name="Gruber A."/>
            <person name="Hipkin R."/>
            <person name="Janech M."/>
            <person name="Kroth P."/>
            <person name="Leese F."/>
            <person name="Lindquist E."/>
            <person name="Lyon B.R."/>
            <person name="Martin J."/>
            <person name="Mayer C."/>
            <person name="Parker M."/>
            <person name="Quesneville H."/>
            <person name="Raymond J."/>
            <person name="Uhlig C."/>
            <person name="Valentin K.U."/>
            <person name="Worden A.Z."/>
            <person name="Armbrust E.V."/>
            <person name="Bowler C."/>
            <person name="Green B."/>
            <person name="Moulton V."/>
            <person name="Van Oosterhout C."/>
            <person name="Grigoriev I."/>
        </authorList>
    </citation>
    <scope>NUCLEOTIDE SEQUENCE [LARGE SCALE GENOMIC DNA]</scope>
    <source>
        <strain evidence="2 3">CCMP1102</strain>
    </source>
</reference>
<feature type="compositionally biased region" description="Low complexity" evidence="1">
    <location>
        <begin position="47"/>
        <end position="76"/>
    </location>
</feature>
<gene>
    <name evidence="2" type="ORF">FRACYDRAFT_255508</name>
</gene>
<evidence type="ECO:0000313" key="3">
    <source>
        <dbReference type="Proteomes" id="UP000095751"/>
    </source>
</evidence>
<evidence type="ECO:0000256" key="1">
    <source>
        <dbReference type="SAM" id="MobiDB-lite"/>
    </source>
</evidence>
<evidence type="ECO:0000313" key="2">
    <source>
        <dbReference type="EMBL" id="OEU06261.1"/>
    </source>
</evidence>
<organism evidence="2 3">
    <name type="scientific">Fragilariopsis cylindrus CCMP1102</name>
    <dbReference type="NCBI Taxonomy" id="635003"/>
    <lineage>
        <taxon>Eukaryota</taxon>
        <taxon>Sar</taxon>
        <taxon>Stramenopiles</taxon>
        <taxon>Ochrophyta</taxon>
        <taxon>Bacillariophyta</taxon>
        <taxon>Bacillariophyceae</taxon>
        <taxon>Bacillariophycidae</taxon>
        <taxon>Bacillariales</taxon>
        <taxon>Bacillariaceae</taxon>
        <taxon>Fragilariopsis</taxon>
    </lineage>
</organism>
<protein>
    <submittedName>
        <fullName evidence="2">Uncharacterized protein</fullName>
    </submittedName>
</protein>
<name>A0A1E7EK09_9STRA</name>
<dbReference type="AlphaFoldDB" id="A0A1E7EK09"/>
<feature type="region of interest" description="Disordered" evidence="1">
    <location>
        <begin position="1"/>
        <end position="76"/>
    </location>
</feature>
<accession>A0A1E7EK09</accession>
<sequence>MSGSDLAPFVAPPKVPRKGGTFRGSHTISGTSPSISRGTTRPRQLRRSQSLSDLISSSRSSSASSRSFSMSTSSMASLPVEEGWRNDFGGGFENFDGSNKNCRKKGKPAANHNTFLRNDFAPLVDSNNCGDGTGSNKNCRKKGKPAANQNTFLRNDFAPLVDSNNCGDGTGSNKNCRKKGKPAANHNTFLRNDFAPLVDSNNCGDGTGSNKNCRKKGKPAANHNTFLRNDFAPLVDSNNCGDGSSISRYNNKLLEGSILGDSFSDLARNSGEVRTSWATKSTGSRPSNSSSSRTEESTHQRRLASLTDLFSPTTREGKK</sequence>
<dbReference type="KEGG" id="fcy:FRACYDRAFT_255508"/>
<feature type="compositionally biased region" description="Polar residues" evidence="1">
    <location>
        <begin position="24"/>
        <end position="42"/>
    </location>
</feature>
<feature type="compositionally biased region" description="Low complexity" evidence="1">
    <location>
        <begin position="279"/>
        <end position="292"/>
    </location>
</feature>
<keyword evidence="3" id="KW-1185">Reference proteome</keyword>
<feature type="compositionally biased region" description="Polar residues" evidence="1">
    <location>
        <begin position="308"/>
        <end position="319"/>
    </location>
</feature>